<dbReference type="InterPro" id="IPR000305">
    <property type="entry name" value="GIY-YIG_endonuc"/>
</dbReference>
<sequence>MRAWSRLNIKFIGSRNGGRLNLNVSGIYAIVRVGELELKREKIYIGSSINVAVRWRTHKAALNSNRHRNNHLQYAWNKYGEQKFHIELLEIVENKNELMYRENLWIYALNTGDSDRGYNKLVADVNGRTIHGDETRKKMSLNHYDCTGKNNSFFGKTHSNDTRMKISKANKGRVMSIKARQNMSKSQPKGEDNHCSKLTSNDVMEIIKMLKDSHPLALIARRFNVSSQVIASIRDGKTWRSVTGGAIDCEKYSRIKMTQKRADEIRILYSNGTTMTDLSKMFNVGTSCINKIIKNQRWKKENI</sequence>
<evidence type="ECO:0000313" key="4">
    <source>
        <dbReference type="Proteomes" id="UP000367750"/>
    </source>
</evidence>
<evidence type="ECO:0000256" key="1">
    <source>
        <dbReference type="ARBA" id="ARBA00010045"/>
    </source>
</evidence>
<dbReference type="Gene3D" id="3.40.1440.10">
    <property type="entry name" value="GIY-YIG endonuclease"/>
    <property type="match status" value="1"/>
</dbReference>
<dbReference type="PROSITE" id="PS50164">
    <property type="entry name" value="GIY_YIG"/>
    <property type="match status" value="1"/>
</dbReference>
<dbReference type="SMART" id="SM00465">
    <property type="entry name" value="GIYc"/>
    <property type="match status" value="1"/>
</dbReference>
<dbReference type="GO" id="GO:0004519">
    <property type="term" value="F:endonuclease activity"/>
    <property type="evidence" value="ECO:0007669"/>
    <property type="project" value="InterPro"/>
</dbReference>
<dbReference type="InterPro" id="IPR003611">
    <property type="entry name" value="NUMOD3"/>
</dbReference>
<feature type="domain" description="GIY-YIG" evidence="2">
    <location>
        <begin position="23"/>
        <end position="120"/>
    </location>
</feature>
<keyword evidence="4" id="KW-1185">Reference proteome</keyword>
<gene>
    <name evidence="3" type="ORF">F4V43_02135</name>
</gene>
<dbReference type="CDD" id="cd10437">
    <property type="entry name" value="GIY-YIG_HE_I-TevI_like"/>
    <property type="match status" value="1"/>
</dbReference>
<dbReference type="EMBL" id="VYKK01000004">
    <property type="protein sequence ID" value="KAA9007308.1"/>
    <property type="molecule type" value="Genomic_DNA"/>
</dbReference>
<name>A0A5J5GHY6_9BACL</name>
<dbReference type="OrthoDB" id="9134286at2"/>
<evidence type="ECO:0000259" key="2">
    <source>
        <dbReference type="PROSITE" id="PS50164"/>
    </source>
</evidence>
<comment type="caution">
    <text evidence="3">The sequence shown here is derived from an EMBL/GenBank/DDBJ whole genome shotgun (WGS) entry which is preliminary data.</text>
</comment>
<organism evidence="3 4">
    <name type="scientific">Paenibacillus spiritus</name>
    <dbReference type="NCBI Taxonomy" id="2496557"/>
    <lineage>
        <taxon>Bacteria</taxon>
        <taxon>Bacillati</taxon>
        <taxon>Bacillota</taxon>
        <taxon>Bacilli</taxon>
        <taxon>Bacillales</taxon>
        <taxon>Paenibacillaceae</taxon>
        <taxon>Paenibacillus</taxon>
    </lineage>
</organism>
<accession>A0A5J5GHY6</accession>
<reference evidence="3 4" key="1">
    <citation type="submission" date="2019-09" db="EMBL/GenBank/DDBJ databases">
        <title>Bacillus ochoae sp. nov., Paenibacillus whitsoniae sp. nov., Paenibacillus spiritus sp. nov. Isolated from the Mars Exploration Rover during spacecraft assembly.</title>
        <authorList>
            <person name="Seuylemezian A."/>
            <person name="Vaishampayan P."/>
        </authorList>
    </citation>
    <scope>NUCLEOTIDE SEQUENCE [LARGE SCALE GENOMIC DNA]</scope>
    <source>
        <strain evidence="3 4">MER_111</strain>
    </source>
</reference>
<evidence type="ECO:0000313" key="3">
    <source>
        <dbReference type="EMBL" id="KAA9007308.1"/>
    </source>
</evidence>
<dbReference type="SUPFAM" id="SSF82771">
    <property type="entry name" value="GIY-YIG endonuclease"/>
    <property type="match status" value="1"/>
</dbReference>
<dbReference type="Proteomes" id="UP000367750">
    <property type="component" value="Unassembled WGS sequence"/>
</dbReference>
<dbReference type="InterPro" id="IPR035901">
    <property type="entry name" value="GIY-YIG_endonuc_sf"/>
</dbReference>
<dbReference type="NCBIfam" id="TIGR01453">
    <property type="entry name" value="grpIintron_endo"/>
    <property type="match status" value="1"/>
</dbReference>
<comment type="similarity">
    <text evidence="1">To endonucleases of group I introns of fungi and phage.</text>
</comment>
<protein>
    <recommendedName>
        <fullName evidence="2">GIY-YIG domain-containing protein</fullName>
    </recommendedName>
</protein>
<dbReference type="AlphaFoldDB" id="A0A5J5GHY6"/>
<dbReference type="Pfam" id="PF07460">
    <property type="entry name" value="NUMOD3"/>
    <property type="match status" value="1"/>
</dbReference>
<dbReference type="InterPro" id="IPR006350">
    <property type="entry name" value="Intron_endoG1"/>
</dbReference>
<dbReference type="Pfam" id="PF01541">
    <property type="entry name" value="GIY-YIG"/>
    <property type="match status" value="1"/>
</dbReference>
<dbReference type="SUPFAM" id="SSF64496">
    <property type="entry name" value="DNA-binding domain of intron-encoded endonucleases"/>
    <property type="match status" value="1"/>
</dbReference>
<dbReference type="GO" id="GO:0003677">
    <property type="term" value="F:DNA binding"/>
    <property type="evidence" value="ECO:0007669"/>
    <property type="project" value="InterPro"/>
</dbReference>
<dbReference type="SMART" id="SM00496">
    <property type="entry name" value="IENR2"/>
    <property type="match status" value="3"/>
</dbReference>
<proteinExistence type="predicted"/>